<feature type="binding site" evidence="18">
    <location>
        <position position="258"/>
    </location>
    <ligand>
        <name>Mg(2+)</name>
        <dbReference type="ChEBI" id="CHEBI:18420"/>
        <label>1</label>
    </ligand>
</feature>
<accession>D6SLQ8</accession>
<dbReference type="UniPathway" id="UPA00219"/>
<dbReference type="GO" id="GO:0009252">
    <property type="term" value="P:peptidoglycan biosynthetic process"/>
    <property type="evidence" value="ECO:0007669"/>
    <property type="project" value="UniProtKB-UniRule"/>
</dbReference>
<comment type="cofactor">
    <cofactor evidence="1">
        <name>Mn(2+)</name>
        <dbReference type="ChEBI" id="CHEBI:29035"/>
    </cofactor>
</comment>
<dbReference type="HAMAP" id="MF_00047">
    <property type="entry name" value="Dala_Dala_lig"/>
    <property type="match status" value="1"/>
</dbReference>
<evidence type="ECO:0000256" key="1">
    <source>
        <dbReference type="ARBA" id="ARBA00001936"/>
    </source>
</evidence>
<evidence type="ECO:0000256" key="10">
    <source>
        <dbReference type="ARBA" id="ARBA00022842"/>
    </source>
</evidence>
<feature type="active site" evidence="17">
    <location>
        <position position="269"/>
    </location>
</feature>
<dbReference type="NCBIfam" id="NF002378">
    <property type="entry name" value="PRK01372.1"/>
    <property type="match status" value="1"/>
</dbReference>
<feature type="active site" evidence="17">
    <location>
        <position position="13"/>
    </location>
</feature>
<keyword evidence="9 19" id="KW-0067">ATP-binding</keyword>
<dbReference type="FunFam" id="3.30.470.20:FF:000008">
    <property type="entry name" value="D-alanine--D-alanine ligase"/>
    <property type="match status" value="1"/>
</dbReference>
<keyword evidence="11 16" id="KW-0133">Cell shape</keyword>
<evidence type="ECO:0000256" key="6">
    <source>
        <dbReference type="ARBA" id="ARBA00022598"/>
    </source>
</evidence>
<sequence length="300" mass="33029">MRVLLIAGGWSKERQVSLNGAAQIKEALKSLGHEVLFLDLSPDYQELVNKAREADAAIINLHGAPGEDGSIQGVLEDVGLPYQGSGVRGSFLALNKALSKQFYANHGLRTPKGGLYFPQGRLHHVPPPVICKPNQGGSSLDMQIFYNQEEMYSFLNQVDSEHEILVEELINGHEVSCAVLDNEPLPPILIQPVKGDFFDYNSKYDPDGAVEICPAPISQEASRSIQEMSLQAHRILGLRHYSRSDFMLDQQDNIYILETNTLPGMTRTSLVPKAAQQAGIGFTELIARLLSLALNSNQPR</sequence>
<dbReference type="GO" id="GO:0008360">
    <property type="term" value="P:regulation of cell shape"/>
    <property type="evidence" value="ECO:0007669"/>
    <property type="project" value="UniProtKB-KW"/>
</dbReference>
<evidence type="ECO:0000256" key="12">
    <source>
        <dbReference type="ARBA" id="ARBA00022984"/>
    </source>
</evidence>
<dbReference type="PANTHER" id="PTHR23132">
    <property type="entry name" value="D-ALANINE--D-ALANINE LIGASE"/>
    <property type="match status" value="1"/>
</dbReference>
<evidence type="ECO:0000256" key="13">
    <source>
        <dbReference type="ARBA" id="ARBA00023211"/>
    </source>
</evidence>
<reference evidence="21" key="1">
    <citation type="submission" date="2010-05" db="EMBL/GenBank/DDBJ databases">
        <title>The draft genome of Desulfonatronospira thiodismutans ASO3-1.</title>
        <authorList>
            <consortium name="US DOE Joint Genome Institute (JGI-PGF)"/>
            <person name="Lucas S."/>
            <person name="Copeland A."/>
            <person name="Lapidus A."/>
            <person name="Cheng J.-F."/>
            <person name="Bruce D."/>
            <person name="Goodwin L."/>
            <person name="Pitluck S."/>
            <person name="Chertkov O."/>
            <person name="Brettin T."/>
            <person name="Detter J.C."/>
            <person name="Han C."/>
            <person name="Land M.L."/>
            <person name="Hauser L."/>
            <person name="Kyrpides N."/>
            <person name="Mikhailova N."/>
            <person name="Muyzer G."/>
            <person name="Woyke T."/>
        </authorList>
    </citation>
    <scope>NUCLEOTIDE SEQUENCE [LARGE SCALE GENOMIC DNA]</scope>
    <source>
        <strain evidence="21">ASO3-1</strain>
    </source>
</reference>
<dbReference type="Gene3D" id="3.30.1490.20">
    <property type="entry name" value="ATP-grasp fold, A domain"/>
    <property type="match status" value="1"/>
</dbReference>
<protein>
    <recommendedName>
        <fullName evidence="4 16">D-alanine--D-alanine ligase</fullName>
        <ecNumber evidence="4 16">6.3.2.4</ecNumber>
    </recommendedName>
    <alternativeName>
        <fullName evidence="16">D-Ala-D-Ala ligase</fullName>
    </alternativeName>
    <alternativeName>
        <fullName evidence="16">D-alanylalanine synthetase</fullName>
    </alternativeName>
</protein>
<dbReference type="PIRSF" id="PIRSF039102">
    <property type="entry name" value="Ddl/VanB"/>
    <property type="match status" value="1"/>
</dbReference>
<evidence type="ECO:0000256" key="16">
    <source>
        <dbReference type="HAMAP-Rule" id="MF_00047"/>
    </source>
</evidence>
<feature type="binding site" evidence="18">
    <location>
        <position position="260"/>
    </location>
    <ligand>
        <name>Mg(2+)</name>
        <dbReference type="ChEBI" id="CHEBI:18420"/>
        <label>2</label>
    </ligand>
</feature>
<dbReference type="GO" id="GO:0046872">
    <property type="term" value="F:metal ion binding"/>
    <property type="evidence" value="ECO:0007669"/>
    <property type="project" value="UniProtKB-KW"/>
</dbReference>
<comment type="subcellular location">
    <subcellularLocation>
        <location evidence="2 16">Cytoplasm</location>
    </subcellularLocation>
</comment>
<proteinExistence type="inferred from homology"/>
<evidence type="ECO:0000256" key="2">
    <source>
        <dbReference type="ARBA" id="ARBA00004496"/>
    </source>
</evidence>
<keyword evidence="12 16" id="KW-0573">Peptidoglycan synthesis</keyword>
<evidence type="ECO:0000256" key="11">
    <source>
        <dbReference type="ARBA" id="ARBA00022960"/>
    </source>
</evidence>
<feature type="active site" evidence="17">
    <location>
        <position position="138"/>
    </location>
</feature>
<dbReference type="GO" id="GO:0071555">
    <property type="term" value="P:cell wall organization"/>
    <property type="evidence" value="ECO:0007669"/>
    <property type="project" value="UniProtKB-KW"/>
</dbReference>
<dbReference type="PROSITE" id="PS00844">
    <property type="entry name" value="DALA_DALA_LIGASE_2"/>
    <property type="match status" value="1"/>
</dbReference>
<evidence type="ECO:0000256" key="14">
    <source>
        <dbReference type="ARBA" id="ARBA00023316"/>
    </source>
</evidence>
<comment type="pathway">
    <text evidence="16">Cell wall biogenesis; peptidoglycan biosynthesis.</text>
</comment>
<dbReference type="Pfam" id="PF07478">
    <property type="entry name" value="Dala_Dala_lig_C"/>
    <property type="match status" value="1"/>
</dbReference>
<evidence type="ECO:0000256" key="18">
    <source>
        <dbReference type="PIRSR" id="PIRSR039102-3"/>
    </source>
</evidence>
<feature type="binding site" evidence="18">
    <location>
        <position position="258"/>
    </location>
    <ligand>
        <name>Mg(2+)</name>
        <dbReference type="ChEBI" id="CHEBI:18420"/>
        <label>2</label>
    </ligand>
</feature>
<comment type="caution">
    <text evidence="21">The sequence shown here is derived from an EMBL/GenBank/DDBJ whole genome shotgun (WGS) entry which is preliminary data.</text>
</comment>
<dbReference type="GO" id="GO:0005524">
    <property type="term" value="F:ATP binding"/>
    <property type="evidence" value="ECO:0007669"/>
    <property type="project" value="UniProtKB-UniRule"/>
</dbReference>
<comment type="function">
    <text evidence="16">Cell wall formation.</text>
</comment>
<gene>
    <name evidence="16" type="primary">ddl</name>
    <name evidence="21" type="ORF">Dthio_PD3048</name>
</gene>
<dbReference type="InterPro" id="IPR013815">
    <property type="entry name" value="ATP_grasp_subdomain_1"/>
</dbReference>
<dbReference type="GO" id="GO:0008716">
    <property type="term" value="F:D-alanine-D-alanine ligase activity"/>
    <property type="evidence" value="ECO:0007669"/>
    <property type="project" value="UniProtKB-UniRule"/>
</dbReference>
<dbReference type="InterPro" id="IPR016185">
    <property type="entry name" value="PreATP-grasp_dom_sf"/>
</dbReference>
<keyword evidence="10 18" id="KW-0460">Magnesium</keyword>
<dbReference type="EC" id="6.3.2.4" evidence="4 16"/>
<dbReference type="Proteomes" id="UP000005496">
    <property type="component" value="Unassembled WGS sequence"/>
</dbReference>
<dbReference type="RefSeq" id="WP_008868748.1">
    <property type="nucleotide sequence ID" value="NZ_ACJN02000001.1"/>
</dbReference>
<dbReference type="SUPFAM" id="SSF52440">
    <property type="entry name" value="PreATP-grasp domain"/>
    <property type="match status" value="1"/>
</dbReference>
<evidence type="ECO:0000256" key="19">
    <source>
        <dbReference type="PROSITE-ProRule" id="PRU00409"/>
    </source>
</evidence>
<evidence type="ECO:0000313" key="22">
    <source>
        <dbReference type="Proteomes" id="UP000005496"/>
    </source>
</evidence>
<dbReference type="InterPro" id="IPR011095">
    <property type="entry name" value="Dala_Dala_lig_C"/>
</dbReference>
<keyword evidence="6 16" id="KW-0436">Ligase</keyword>
<organism evidence="21 22">
    <name type="scientific">Desulfonatronospira thiodismutans ASO3-1</name>
    <dbReference type="NCBI Taxonomy" id="555779"/>
    <lineage>
        <taxon>Bacteria</taxon>
        <taxon>Pseudomonadati</taxon>
        <taxon>Thermodesulfobacteriota</taxon>
        <taxon>Desulfovibrionia</taxon>
        <taxon>Desulfovibrionales</taxon>
        <taxon>Desulfonatronovibrionaceae</taxon>
        <taxon>Desulfonatronospira</taxon>
    </lineage>
</organism>
<evidence type="ECO:0000256" key="15">
    <source>
        <dbReference type="ARBA" id="ARBA00047614"/>
    </source>
</evidence>
<evidence type="ECO:0000256" key="5">
    <source>
        <dbReference type="ARBA" id="ARBA00022490"/>
    </source>
</evidence>
<dbReference type="EMBL" id="ACJN02000001">
    <property type="protein sequence ID" value="EFI35619.1"/>
    <property type="molecule type" value="Genomic_DNA"/>
</dbReference>
<evidence type="ECO:0000256" key="8">
    <source>
        <dbReference type="ARBA" id="ARBA00022741"/>
    </source>
</evidence>
<comment type="cofactor">
    <cofactor evidence="18">
        <name>Mg(2+)</name>
        <dbReference type="ChEBI" id="CHEBI:18420"/>
    </cofactor>
    <cofactor evidence="18">
        <name>Mn(2+)</name>
        <dbReference type="ChEBI" id="CHEBI:29035"/>
    </cofactor>
    <text evidence="18">Binds 2 magnesium or manganese ions per subunit.</text>
</comment>
<feature type="binding site" evidence="18">
    <location>
        <position position="245"/>
    </location>
    <ligand>
        <name>Mg(2+)</name>
        <dbReference type="ChEBI" id="CHEBI:18420"/>
        <label>1</label>
    </ligand>
</feature>
<keyword evidence="22" id="KW-1185">Reference proteome</keyword>
<dbReference type="Gene3D" id="3.30.470.20">
    <property type="entry name" value="ATP-grasp fold, B domain"/>
    <property type="match status" value="1"/>
</dbReference>
<dbReference type="OrthoDB" id="9813261at2"/>
<evidence type="ECO:0000256" key="3">
    <source>
        <dbReference type="ARBA" id="ARBA00010871"/>
    </source>
</evidence>
<keyword evidence="13 18" id="KW-0464">Manganese</keyword>
<dbReference type="InterPro" id="IPR005905">
    <property type="entry name" value="D_ala_D_ala"/>
</dbReference>
<comment type="similarity">
    <text evidence="3 16">Belongs to the D-alanine--D-alanine ligase family.</text>
</comment>
<keyword evidence="7 18" id="KW-0479">Metal-binding</keyword>
<comment type="catalytic activity">
    <reaction evidence="15 16">
        <text>2 D-alanine + ATP = D-alanyl-D-alanine + ADP + phosphate + H(+)</text>
        <dbReference type="Rhea" id="RHEA:11224"/>
        <dbReference type="ChEBI" id="CHEBI:15378"/>
        <dbReference type="ChEBI" id="CHEBI:30616"/>
        <dbReference type="ChEBI" id="CHEBI:43474"/>
        <dbReference type="ChEBI" id="CHEBI:57416"/>
        <dbReference type="ChEBI" id="CHEBI:57822"/>
        <dbReference type="ChEBI" id="CHEBI:456216"/>
        <dbReference type="EC" id="6.3.2.4"/>
    </reaction>
</comment>
<dbReference type="InterPro" id="IPR000291">
    <property type="entry name" value="D-Ala_lig_Van_CS"/>
</dbReference>
<keyword evidence="14 16" id="KW-0961">Cell wall biogenesis/degradation</keyword>
<feature type="domain" description="ATP-grasp" evidence="20">
    <location>
        <begin position="100"/>
        <end position="291"/>
    </location>
</feature>
<dbReference type="SUPFAM" id="SSF56059">
    <property type="entry name" value="Glutathione synthetase ATP-binding domain-like"/>
    <property type="match status" value="1"/>
</dbReference>
<dbReference type="PANTHER" id="PTHR23132:SF23">
    <property type="entry name" value="D-ALANINE--D-ALANINE LIGASE B"/>
    <property type="match status" value="1"/>
</dbReference>
<evidence type="ECO:0000259" key="20">
    <source>
        <dbReference type="PROSITE" id="PS50975"/>
    </source>
</evidence>
<dbReference type="eggNOG" id="COG1181">
    <property type="taxonomic scope" value="Bacteria"/>
</dbReference>
<keyword evidence="5 16" id="KW-0963">Cytoplasm</keyword>
<dbReference type="GO" id="GO:0005737">
    <property type="term" value="C:cytoplasm"/>
    <property type="evidence" value="ECO:0007669"/>
    <property type="project" value="UniProtKB-SubCell"/>
</dbReference>
<evidence type="ECO:0000256" key="7">
    <source>
        <dbReference type="ARBA" id="ARBA00022723"/>
    </source>
</evidence>
<keyword evidence="8 19" id="KW-0547">Nucleotide-binding</keyword>
<evidence type="ECO:0000256" key="9">
    <source>
        <dbReference type="ARBA" id="ARBA00022840"/>
    </source>
</evidence>
<dbReference type="PROSITE" id="PS00843">
    <property type="entry name" value="DALA_DALA_LIGASE_1"/>
    <property type="match status" value="1"/>
</dbReference>
<name>D6SLQ8_9BACT</name>
<evidence type="ECO:0000256" key="17">
    <source>
        <dbReference type="PIRSR" id="PIRSR039102-1"/>
    </source>
</evidence>
<evidence type="ECO:0000313" key="21">
    <source>
        <dbReference type="EMBL" id="EFI35619.1"/>
    </source>
</evidence>
<dbReference type="Gene3D" id="3.40.50.20">
    <property type="match status" value="1"/>
</dbReference>
<dbReference type="InterPro" id="IPR011761">
    <property type="entry name" value="ATP-grasp"/>
</dbReference>
<dbReference type="PROSITE" id="PS50975">
    <property type="entry name" value="ATP_GRASP"/>
    <property type="match status" value="1"/>
</dbReference>
<dbReference type="AlphaFoldDB" id="D6SLQ8"/>
<evidence type="ECO:0000256" key="4">
    <source>
        <dbReference type="ARBA" id="ARBA00012216"/>
    </source>
</evidence>